<organism evidence="1 2">
    <name type="scientific">Campylobacter hyointestinalis subsp. hyointestinalis</name>
    <dbReference type="NCBI Taxonomy" id="91352"/>
    <lineage>
        <taxon>Bacteria</taxon>
        <taxon>Pseudomonadati</taxon>
        <taxon>Campylobacterota</taxon>
        <taxon>Epsilonproteobacteria</taxon>
        <taxon>Campylobacterales</taxon>
        <taxon>Campylobacteraceae</taxon>
        <taxon>Campylobacter</taxon>
    </lineage>
</organism>
<gene>
    <name evidence="1" type="ORF">ERS739220_01495</name>
</gene>
<dbReference type="AlphaFoldDB" id="A0A9W5ETD7"/>
<proteinExistence type="predicted"/>
<evidence type="ECO:0000313" key="2">
    <source>
        <dbReference type="Proteomes" id="UP000052257"/>
    </source>
</evidence>
<evidence type="ECO:0008006" key="3">
    <source>
        <dbReference type="Google" id="ProtNLM"/>
    </source>
</evidence>
<dbReference type="RefSeq" id="WP_277934064.1">
    <property type="nucleotide sequence ID" value="NZ_FAUT01000001.1"/>
</dbReference>
<protein>
    <recommendedName>
        <fullName evidence="3">Lipoprotein</fullName>
    </recommendedName>
</protein>
<name>A0A9W5ETD7_CAMHY</name>
<accession>A0A9W5ETD7</accession>
<dbReference type="EMBL" id="FAUW01000004">
    <property type="protein sequence ID" value="CUU84439.1"/>
    <property type="molecule type" value="Genomic_DNA"/>
</dbReference>
<reference evidence="1 2" key="1">
    <citation type="submission" date="2015-11" db="EMBL/GenBank/DDBJ databases">
        <authorList>
            <consortium name="Pathogen Informatics"/>
        </authorList>
    </citation>
    <scope>NUCLEOTIDE SEQUENCE [LARGE SCALE GENOMIC DNA]</scope>
    <source>
        <strain evidence="1 2">006A-0191</strain>
    </source>
</reference>
<dbReference type="Proteomes" id="UP000052257">
    <property type="component" value="Unassembled WGS sequence"/>
</dbReference>
<comment type="caution">
    <text evidence="1">The sequence shown here is derived from an EMBL/GenBank/DDBJ whole genome shotgun (WGS) entry which is preliminary data.</text>
</comment>
<dbReference type="PROSITE" id="PS51257">
    <property type="entry name" value="PROKAR_LIPOPROTEIN"/>
    <property type="match status" value="1"/>
</dbReference>
<evidence type="ECO:0000313" key="1">
    <source>
        <dbReference type="EMBL" id="CUU84439.1"/>
    </source>
</evidence>
<sequence length="40" mass="4401">MKKIAIVATILMAFLSGCADKPSKIEKISPCAYCDFSKYD</sequence>